<keyword evidence="7" id="KW-1185">Reference proteome</keyword>
<comment type="similarity">
    <text evidence="5">Belongs to the PTH family.</text>
</comment>
<evidence type="ECO:0000256" key="4">
    <source>
        <dbReference type="ARBA" id="ARBA00022884"/>
    </source>
</evidence>
<dbReference type="GO" id="GO:0000049">
    <property type="term" value="F:tRNA binding"/>
    <property type="evidence" value="ECO:0007669"/>
    <property type="project" value="UniProtKB-KW"/>
</dbReference>
<evidence type="ECO:0000313" key="6">
    <source>
        <dbReference type="EMBL" id="OIW29336.1"/>
    </source>
</evidence>
<gene>
    <name evidence="6" type="ORF">CONLIGDRAFT_320759</name>
</gene>
<dbReference type="Proteomes" id="UP000182658">
    <property type="component" value="Unassembled WGS sequence"/>
</dbReference>
<evidence type="ECO:0000256" key="5">
    <source>
        <dbReference type="ARBA" id="ARBA00038063"/>
    </source>
</evidence>
<organism evidence="6 7">
    <name type="scientific">Coniochaeta ligniaria NRRL 30616</name>
    <dbReference type="NCBI Taxonomy" id="1408157"/>
    <lineage>
        <taxon>Eukaryota</taxon>
        <taxon>Fungi</taxon>
        <taxon>Dikarya</taxon>
        <taxon>Ascomycota</taxon>
        <taxon>Pezizomycotina</taxon>
        <taxon>Sordariomycetes</taxon>
        <taxon>Sordariomycetidae</taxon>
        <taxon>Coniochaetales</taxon>
        <taxon>Coniochaetaceae</taxon>
        <taxon>Coniochaeta</taxon>
    </lineage>
</organism>
<dbReference type="PANTHER" id="PTHR17224:SF1">
    <property type="entry name" value="PEPTIDYL-TRNA HYDROLASE"/>
    <property type="match status" value="1"/>
</dbReference>
<keyword evidence="2" id="KW-0820">tRNA-binding</keyword>
<dbReference type="SUPFAM" id="SSF53178">
    <property type="entry name" value="Peptidyl-tRNA hydrolase-like"/>
    <property type="match status" value="1"/>
</dbReference>
<reference evidence="6 7" key="1">
    <citation type="submission" date="2016-10" db="EMBL/GenBank/DDBJ databases">
        <title>Draft genome sequence of Coniochaeta ligniaria NRRL30616, a lignocellulolytic fungus for bioabatement of inhibitors in plant biomass hydrolysates.</title>
        <authorList>
            <consortium name="DOE Joint Genome Institute"/>
            <person name="Jimenez D.J."/>
            <person name="Hector R.E."/>
            <person name="Riley R."/>
            <person name="Sun H."/>
            <person name="Grigoriev I.V."/>
            <person name="Van Elsas J.D."/>
            <person name="Nichols N.N."/>
        </authorList>
    </citation>
    <scope>NUCLEOTIDE SEQUENCE [LARGE SCALE GENOMIC DNA]</scope>
    <source>
        <strain evidence="6 7">NRRL 30616</strain>
    </source>
</reference>
<dbReference type="Gene3D" id="3.40.50.1470">
    <property type="entry name" value="Peptidyl-tRNA hydrolase"/>
    <property type="match status" value="1"/>
</dbReference>
<proteinExistence type="inferred from homology"/>
<evidence type="ECO:0000256" key="1">
    <source>
        <dbReference type="ARBA" id="ARBA00013260"/>
    </source>
</evidence>
<dbReference type="GO" id="GO:0004045">
    <property type="term" value="F:peptidyl-tRNA hydrolase activity"/>
    <property type="evidence" value="ECO:0007669"/>
    <property type="project" value="UniProtKB-EC"/>
</dbReference>
<dbReference type="InterPro" id="IPR036416">
    <property type="entry name" value="Pept_tRNA_hydro_sf"/>
</dbReference>
<dbReference type="InParanoid" id="A0A1J7JHV6"/>
<keyword evidence="3 6" id="KW-0378">Hydrolase</keyword>
<dbReference type="PROSITE" id="PS01196">
    <property type="entry name" value="PEPT_TRNA_HYDROL_2"/>
    <property type="match status" value="1"/>
</dbReference>
<dbReference type="FunCoup" id="A0A1J7JHV6">
    <property type="interactions" value="108"/>
</dbReference>
<dbReference type="AlphaFoldDB" id="A0A1J7JHV6"/>
<dbReference type="OrthoDB" id="1711136at2759"/>
<dbReference type="Pfam" id="PF01195">
    <property type="entry name" value="Pept_tRNA_hydro"/>
    <property type="match status" value="1"/>
</dbReference>
<sequence length="197" mass="21748">MPISRFLVISLGNPSPYLGTLHSAGHLALEAVQRLLSPDQPPFIPERYGKRTALASAGPRYIFLQSPTLMNVSGPWVATAWKDVVRDQGEGPLGLPLVLVHDDLEEDLGVVKVKHWKSSHRGHNGVKSVHASLDMGQYPGALWARVSVGIGRPEGRDRSTVSEYVLRKMSRWEKSTIQDQAAPGVVRALMELEQKWS</sequence>
<dbReference type="STRING" id="1408157.A0A1J7JHV6"/>
<dbReference type="EMBL" id="KV875097">
    <property type="protein sequence ID" value="OIW29336.1"/>
    <property type="molecule type" value="Genomic_DNA"/>
</dbReference>
<dbReference type="PANTHER" id="PTHR17224">
    <property type="entry name" value="PEPTIDYL-TRNA HYDROLASE"/>
    <property type="match status" value="1"/>
</dbReference>
<evidence type="ECO:0000256" key="3">
    <source>
        <dbReference type="ARBA" id="ARBA00022801"/>
    </source>
</evidence>
<evidence type="ECO:0000313" key="7">
    <source>
        <dbReference type="Proteomes" id="UP000182658"/>
    </source>
</evidence>
<accession>A0A1J7JHV6</accession>
<dbReference type="InterPro" id="IPR001328">
    <property type="entry name" value="Pept_tRNA_hydro"/>
</dbReference>
<dbReference type="InterPro" id="IPR018171">
    <property type="entry name" value="Pept_tRNA_hydro_CS"/>
</dbReference>
<keyword evidence="4" id="KW-0694">RNA-binding</keyword>
<protein>
    <recommendedName>
        <fullName evidence="1">peptidyl-tRNA hydrolase</fullName>
        <ecNumber evidence="1">3.1.1.29</ecNumber>
    </recommendedName>
</protein>
<name>A0A1J7JHV6_9PEZI</name>
<evidence type="ECO:0000256" key="2">
    <source>
        <dbReference type="ARBA" id="ARBA00022555"/>
    </source>
</evidence>
<dbReference type="EC" id="3.1.1.29" evidence="1"/>